<dbReference type="STRING" id="1123291.SAMN04490355_105825"/>
<organism evidence="2 3">
    <name type="scientific">Pelosinus propionicus DSM 13327</name>
    <dbReference type="NCBI Taxonomy" id="1123291"/>
    <lineage>
        <taxon>Bacteria</taxon>
        <taxon>Bacillati</taxon>
        <taxon>Bacillota</taxon>
        <taxon>Negativicutes</taxon>
        <taxon>Selenomonadales</taxon>
        <taxon>Sporomusaceae</taxon>
        <taxon>Pelosinus</taxon>
    </lineage>
</organism>
<dbReference type="OrthoDB" id="1682327at2"/>
<dbReference type="Proteomes" id="UP000199520">
    <property type="component" value="Unassembled WGS sequence"/>
</dbReference>
<gene>
    <name evidence="2" type="ORF">SAMN04490355_105825</name>
</gene>
<dbReference type="RefSeq" id="WP_090942942.1">
    <property type="nucleotide sequence ID" value="NZ_FOTS01000058.1"/>
</dbReference>
<feature type="compositionally biased region" description="Basic and acidic residues" evidence="1">
    <location>
        <begin position="42"/>
        <end position="56"/>
    </location>
</feature>
<feature type="region of interest" description="Disordered" evidence="1">
    <location>
        <begin position="37"/>
        <end position="65"/>
    </location>
</feature>
<accession>A0A1I4P720</accession>
<evidence type="ECO:0000313" key="2">
    <source>
        <dbReference type="EMBL" id="SFM23380.1"/>
    </source>
</evidence>
<dbReference type="EMBL" id="FOTS01000058">
    <property type="protein sequence ID" value="SFM23380.1"/>
    <property type="molecule type" value="Genomic_DNA"/>
</dbReference>
<sequence>MRFRRHYKNYKRSVAQESKDIEMMMTEENIVEKVKDTKKHKKLDEEREDKKVKEARPVNPMSGLGQILKNPNFNLQLMVILLSLTSEDMQMDRRIDGMSTTIDKVRNITELVNNGMQSMKMVTDFPKSIRRILE</sequence>
<name>A0A1I4P720_9FIRM</name>
<protein>
    <submittedName>
        <fullName evidence="2">Uncharacterized protein</fullName>
    </submittedName>
</protein>
<keyword evidence="3" id="KW-1185">Reference proteome</keyword>
<evidence type="ECO:0000313" key="3">
    <source>
        <dbReference type="Proteomes" id="UP000199520"/>
    </source>
</evidence>
<reference evidence="3" key="1">
    <citation type="submission" date="2016-10" db="EMBL/GenBank/DDBJ databases">
        <authorList>
            <person name="Varghese N."/>
            <person name="Submissions S."/>
        </authorList>
    </citation>
    <scope>NUCLEOTIDE SEQUENCE [LARGE SCALE GENOMIC DNA]</scope>
    <source>
        <strain evidence="3">DSM 13327</strain>
    </source>
</reference>
<proteinExistence type="predicted"/>
<evidence type="ECO:0000256" key="1">
    <source>
        <dbReference type="SAM" id="MobiDB-lite"/>
    </source>
</evidence>
<dbReference type="AlphaFoldDB" id="A0A1I4P720"/>